<sequence>MPAKETSHSADRREASRPAARHDGATGPGRGDPVAPDTPTDRNQRSERAETARAEDWDRDPFERWQRNSDAETARAEDW</sequence>
<organism evidence="2 3">
    <name type="scientific">Geodermatophilus africanus</name>
    <dbReference type="NCBI Taxonomy" id="1137993"/>
    <lineage>
        <taxon>Bacteria</taxon>
        <taxon>Bacillati</taxon>
        <taxon>Actinomycetota</taxon>
        <taxon>Actinomycetes</taxon>
        <taxon>Geodermatophilales</taxon>
        <taxon>Geodermatophilaceae</taxon>
        <taxon>Geodermatophilus</taxon>
    </lineage>
</organism>
<dbReference type="EMBL" id="FNOT01000025">
    <property type="protein sequence ID" value="SDZ16339.1"/>
    <property type="molecule type" value="Genomic_DNA"/>
</dbReference>
<keyword evidence="3" id="KW-1185">Reference proteome</keyword>
<evidence type="ECO:0000313" key="3">
    <source>
        <dbReference type="Proteomes" id="UP000198921"/>
    </source>
</evidence>
<evidence type="ECO:0000256" key="1">
    <source>
        <dbReference type="SAM" id="MobiDB-lite"/>
    </source>
</evidence>
<dbReference type="AlphaFoldDB" id="A0A1H3QUE3"/>
<evidence type="ECO:0000313" key="2">
    <source>
        <dbReference type="EMBL" id="SDZ16339.1"/>
    </source>
</evidence>
<accession>A0A1H3QUE3</accession>
<gene>
    <name evidence="2" type="ORF">SAMN05660209_04891</name>
</gene>
<feature type="compositionally biased region" description="Basic and acidic residues" evidence="1">
    <location>
        <begin position="39"/>
        <end position="79"/>
    </location>
</feature>
<proteinExistence type="predicted"/>
<feature type="non-terminal residue" evidence="2">
    <location>
        <position position="79"/>
    </location>
</feature>
<protein>
    <submittedName>
        <fullName evidence="2">Uncharacterized protein</fullName>
    </submittedName>
</protein>
<feature type="region of interest" description="Disordered" evidence="1">
    <location>
        <begin position="1"/>
        <end position="79"/>
    </location>
</feature>
<dbReference type="Proteomes" id="UP000198921">
    <property type="component" value="Unassembled WGS sequence"/>
</dbReference>
<name>A0A1H3QUE3_9ACTN</name>
<reference evidence="3" key="1">
    <citation type="submission" date="2016-10" db="EMBL/GenBank/DDBJ databases">
        <authorList>
            <person name="Varghese N."/>
            <person name="Submissions S."/>
        </authorList>
    </citation>
    <scope>NUCLEOTIDE SEQUENCE [LARGE SCALE GENOMIC DNA]</scope>
    <source>
        <strain evidence="3">DSM 45422</strain>
    </source>
</reference>
<feature type="compositionally biased region" description="Basic and acidic residues" evidence="1">
    <location>
        <begin position="1"/>
        <end position="24"/>
    </location>
</feature>